<evidence type="ECO:0000313" key="3">
    <source>
        <dbReference type="Proteomes" id="UP000300142"/>
    </source>
</evidence>
<dbReference type="Proteomes" id="UP000300142">
    <property type="component" value="Unassembled WGS sequence"/>
</dbReference>
<reference evidence="3" key="1">
    <citation type="submission" date="2019-02" db="EMBL/GenBank/DDBJ databases">
        <title>Draft genome sequence of Sphaerospermopsis reniformis NIES-1949.</title>
        <authorList>
            <person name="Yamaguchi H."/>
            <person name="Suzuki S."/>
            <person name="Kawachi M."/>
        </authorList>
    </citation>
    <scope>NUCLEOTIDE SEQUENCE [LARGE SCALE GENOMIC DNA]</scope>
    <source>
        <strain evidence="3">NIES-1949</strain>
    </source>
</reference>
<sequence length="221" mass="24578">MTSFSGLKQTIQSTTDKLIIYRWILFGILAFILAAFLFFSWPWVKTNESAKMIDVILGGLKETSELNTVKMSSKASLVETKEQRLFSFYVGDTKVIYEGQGTIRAGIDMKALKATDVDINNQKITITLPPPYITETVLEADKSQLLDHHKNWFGPNAEIELLDQAQKDALARIKLEACGNDIIDAANSNAKKIVERILSAAGYKDITVITQESKDGSCPKN</sequence>
<name>A0A480A4Z4_9CYAN</name>
<keyword evidence="1" id="KW-1133">Transmembrane helix</keyword>
<evidence type="ECO:0000313" key="2">
    <source>
        <dbReference type="EMBL" id="GCL38331.1"/>
    </source>
</evidence>
<feature type="transmembrane region" description="Helical" evidence="1">
    <location>
        <begin position="20"/>
        <end position="44"/>
    </location>
</feature>
<dbReference type="Pfam" id="PF14014">
    <property type="entry name" value="DUF4230"/>
    <property type="match status" value="1"/>
</dbReference>
<dbReference type="InterPro" id="IPR025324">
    <property type="entry name" value="DUF4230"/>
</dbReference>
<evidence type="ECO:0000256" key="1">
    <source>
        <dbReference type="SAM" id="Phobius"/>
    </source>
</evidence>
<keyword evidence="1" id="KW-0812">Transmembrane</keyword>
<dbReference type="AlphaFoldDB" id="A0A480A4Z4"/>
<protein>
    <recommendedName>
        <fullName evidence="4">DUF4230 domain-containing protein</fullName>
    </recommendedName>
</protein>
<keyword evidence="3" id="KW-1185">Reference proteome</keyword>
<evidence type="ECO:0008006" key="4">
    <source>
        <dbReference type="Google" id="ProtNLM"/>
    </source>
</evidence>
<comment type="caution">
    <text evidence="2">The sequence shown here is derived from an EMBL/GenBank/DDBJ whole genome shotgun (WGS) entry which is preliminary data.</text>
</comment>
<organism evidence="2 3">
    <name type="scientific">Sphaerospermopsis reniformis</name>
    <dbReference type="NCBI Taxonomy" id="531300"/>
    <lineage>
        <taxon>Bacteria</taxon>
        <taxon>Bacillati</taxon>
        <taxon>Cyanobacteriota</taxon>
        <taxon>Cyanophyceae</taxon>
        <taxon>Nostocales</taxon>
        <taxon>Aphanizomenonaceae</taxon>
        <taxon>Sphaerospermopsis</taxon>
    </lineage>
</organism>
<proteinExistence type="predicted"/>
<gene>
    <name evidence="2" type="ORF">SR1949_34450</name>
</gene>
<dbReference type="EMBL" id="BJCE01000133">
    <property type="protein sequence ID" value="GCL38331.1"/>
    <property type="molecule type" value="Genomic_DNA"/>
</dbReference>
<dbReference type="RefSeq" id="WP_137668252.1">
    <property type="nucleotide sequence ID" value="NZ_BJCE01000133.1"/>
</dbReference>
<accession>A0A480A4Z4</accession>
<keyword evidence="1" id="KW-0472">Membrane</keyword>